<dbReference type="AlphaFoldDB" id="A0A3L6DVW6"/>
<name>A0A3L6DVW6_MAIZE</name>
<reference evidence="1 2" key="1">
    <citation type="journal article" date="2018" name="Nat. Genet.">
        <title>Extensive intraspecific gene order and gene structural variations between Mo17 and other maize genomes.</title>
        <authorList>
            <person name="Sun S."/>
            <person name="Zhou Y."/>
            <person name="Chen J."/>
            <person name="Shi J."/>
            <person name="Zhao H."/>
            <person name="Zhao H."/>
            <person name="Song W."/>
            <person name="Zhang M."/>
            <person name="Cui Y."/>
            <person name="Dong X."/>
            <person name="Liu H."/>
            <person name="Ma X."/>
            <person name="Jiao Y."/>
            <person name="Wang B."/>
            <person name="Wei X."/>
            <person name="Stein J.C."/>
            <person name="Glaubitz J.C."/>
            <person name="Lu F."/>
            <person name="Yu G."/>
            <person name="Liang C."/>
            <person name="Fengler K."/>
            <person name="Li B."/>
            <person name="Rafalski A."/>
            <person name="Schnable P.S."/>
            <person name="Ware D.H."/>
            <person name="Buckler E.S."/>
            <person name="Lai J."/>
        </authorList>
    </citation>
    <scope>NUCLEOTIDE SEQUENCE [LARGE SCALE GENOMIC DNA]</scope>
    <source>
        <strain evidence="2">cv. Missouri 17</strain>
        <tissue evidence="1">Seedling</tissue>
    </source>
</reference>
<organism evidence="1 2">
    <name type="scientific">Zea mays</name>
    <name type="common">Maize</name>
    <dbReference type="NCBI Taxonomy" id="4577"/>
    <lineage>
        <taxon>Eukaryota</taxon>
        <taxon>Viridiplantae</taxon>
        <taxon>Streptophyta</taxon>
        <taxon>Embryophyta</taxon>
        <taxon>Tracheophyta</taxon>
        <taxon>Spermatophyta</taxon>
        <taxon>Magnoliopsida</taxon>
        <taxon>Liliopsida</taxon>
        <taxon>Poales</taxon>
        <taxon>Poaceae</taxon>
        <taxon>PACMAD clade</taxon>
        <taxon>Panicoideae</taxon>
        <taxon>Andropogonodae</taxon>
        <taxon>Andropogoneae</taxon>
        <taxon>Tripsacinae</taxon>
        <taxon>Zea</taxon>
    </lineage>
</organism>
<sequence length="24" mass="2597">MALPVFVVHFVVTGSTQLPETVQP</sequence>
<dbReference type="EMBL" id="NCVQ01000009">
    <property type="protein sequence ID" value="PWZ12243.1"/>
    <property type="molecule type" value="Genomic_DNA"/>
</dbReference>
<dbReference type="Proteomes" id="UP000251960">
    <property type="component" value="Chromosome 8"/>
</dbReference>
<gene>
    <name evidence="1" type="ORF">Zm00014a_012740</name>
</gene>
<comment type="caution">
    <text evidence="1">The sequence shown here is derived from an EMBL/GenBank/DDBJ whole genome shotgun (WGS) entry which is preliminary data.</text>
</comment>
<proteinExistence type="predicted"/>
<evidence type="ECO:0000313" key="2">
    <source>
        <dbReference type="Proteomes" id="UP000251960"/>
    </source>
</evidence>
<protein>
    <submittedName>
        <fullName evidence="1">Uncharacterized protein</fullName>
    </submittedName>
</protein>
<evidence type="ECO:0000313" key="1">
    <source>
        <dbReference type="EMBL" id="PWZ12243.1"/>
    </source>
</evidence>
<accession>A0A3L6DVW6</accession>